<protein>
    <submittedName>
        <fullName evidence="5">EpsS</fullName>
    </submittedName>
</protein>
<sequence length="338" mass="38909">MIANALAERGHEVTMLSFWDHGKPFFPVNEHVTVDYLMRSGLDGKLYRTYIYPILKLRSYVKKHRFDVLIDIDSVLAYWSVPALRGLPCKHIVWDHFNYRHIQTEPRRVKAYELTRDHADKLVLLTQQDCDMYVQAGFPPSKLHVINNPTPFEGVRRSPREGHIVLSVGRLTDQKGYDRLIAVWSRISDQVGDWKLVIVGSGELESSLKRQVMDANIDNILFVPATKDVEHWYDRASIYAMTSRFEGFPMVLLEAMAKGLPIIAYDCLTGPREMVHDGETGYLVPDGDANQFAQKLLKMLSNRSLQDQYSQAALHAVNRFYLRSIADQWESLIKDILE</sequence>
<organism evidence="5 6">
    <name type="scientific">Bifidobacterium callimiconis</name>
    <dbReference type="NCBI Taxonomy" id="2306973"/>
    <lineage>
        <taxon>Bacteria</taxon>
        <taxon>Bacillati</taxon>
        <taxon>Actinomycetota</taxon>
        <taxon>Actinomycetes</taxon>
        <taxon>Bifidobacteriales</taxon>
        <taxon>Bifidobacteriaceae</taxon>
        <taxon>Bifidobacterium</taxon>
    </lineage>
</organism>
<feature type="domain" description="Glycosyl transferase family 1" evidence="3">
    <location>
        <begin position="158"/>
        <end position="313"/>
    </location>
</feature>
<proteinExistence type="predicted"/>
<dbReference type="SUPFAM" id="SSF53756">
    <property type="entry name" value="UDP-Glycosyltransferase/glycogen phosphorylase"/>
    <property type="match status" value="1"/>
</dbReference>
<gene>
    <name evidence="5" type="ORF">D2E23_1750</name>
</gene>
<feature type="domain" description="Glycosyltransferase subfamily 4-like N-terminal" evidence="4">
    <location>
        <begin position="2"/>
        <end position="149"/>
    </location>
</feature>
<dbReference type="PANTHER" id="PTHR12526">
    <property type="entry name" value="GLYCOSYLTRANSFERASE"/>
    <property type="match status" value="1"/>
</dbReference>
<dbReference type="Pfam" id="PF13439">
    <property type="entry name" value="Glyco_transf_4"/>
    <property type="match status" value="1"/>
</dbReference>
<evidence type="ECO:0000259" key="3">
    <source>
        <dbReference type="Pfam" id="PF00534"/>
    </source>
</evidence>
<dbReference type="AlphaFoldDB" id="A0A430FBN9"/>
<dbReference type="Gene3D" id="3.40.50.2000">
    <property type="entry name" value="Glycogen Phosphorylase B"/>
    <property type="match status" value="2"/>
</dbReference>
<dbReference type="InterPro" id="IPR001296">
    <property type="entry name" value="Glyco_trans_1"/>
</dbReference>
<dbReference type="EMBL" id="QXGJ01000009">
    <property type="protein sequence ID" value="RSX50202.1"/>
    <property type="molecule type" value="Genomic_DNA"/>
</dbReference>
<evidence type="ECO:0000313" key="5">
    <source>
        <dbReference type="EMBL" id="RSX50202.1"/>
    </source>
</evidence>
<dbReference type="Pfam" id="PF00534">
    <property type="entry name" value="Glycos_transf_1"/>
    <property type="match status" value="1"/>
</dbReference>
<dbReference type="PANTHER" id="PTHR12526:SF630">
    <property type="entry name" value="GLYCOSYLTRANSFERASE"/>
    <property type="match status" value="1"/>
</dbReference>
<name>A0A430FBN9_9BIFI</name>
<dbReference type="Proteomes" id="UP000288607">
    <property type="component" value="Unassembled WGS sequence"/>
</dbReference>
<evidence type="ECO:0000256" key="1">
    <source>
        <dbReference type="ARBA" id="ARBA00022676"/>
    </source>
</evidence>
<dbReference type="CDD" id="cd03820">
    <property type="entry name" value="GT4_AmsD-like"/>
    <property type="match status" value="1"/>
</dbReference>
<evidence type="ECO:0000259" key="4">
    <source>
        <dbReference type="Pfam" id="PF13439"/>
    </source>
</evidence>
<evidence type="ECO:0000256" key="2">
    <source>
        <dbReference type="ARBA" id="ARBA00022679"/>
    </source>
</evidence>
<keyword evidence="2" id="KW-0808">Transferase</keyword>
<evidence type="ECO:0000313" key="6">
    <source>
        <dbReference type="Proteomes" id="UP000288607"/>
    </source>
</evidence>
<keyword evidence="6" id="KW-1185">Reference proteome</keyword>
<comment type="caution">
    <text evidence="5">The sequence shown here is derived from an EMBL/GenBank/DDBJ whole genome shotgun (WGS) entry which is preliminary data.</text>
</comment>
<keyword evidence="1" id="KW-0328">Glycosyltransferase</keyword>
<reference evidence="5 6" key="1">
    <citation type="submission" date="2018-09" db="EMBL/GenBank/DDBJ databases">
        <title>Characterization of the phylogenetic diversity of five novel species belonging to the genus Bifidobacterium.</title>
        <authorList>
            <person name="Lugli G.A."/>
            <person name="Duranti S."/>
            <person name="Milani C."/>
        </authorList>
    </citation>
    <scope>NUCLEOTIDE SEQUENCE [LARGE SCALE GENOMIC DNA]</scope>
    <source>
        <strain evidence="5 6">2028B</strain>
    </source>
</reference>
<accession>A0A430FBN9</accession>
<dbReference type="InterPro" id="IPR028098">
    <property type="entry name" value="Glyco_trans_4-like_N"/>
</dbReference>
<dbReference type="GO" id="GO:0016757">
    <property type="term" value="F:glycosyltransferase activity"/>
    <property type="evidence" value="ECO:0007669"/>
    <property type="project" value="UniProtKB-KW"/>
</dbReference>